<gene>
    <name evidence="1" type="ORF">Tco_1028843</name>
</gene>
<name>A0ABQ5G1S4_9ASTR</name>
<dbReference type="EMBL" id="BQNB010017998">
    <property type="protein sequence ID" value="GJT69557.1"/>
    <property type="molecule type" value="Genomic_DNA"/>
</dbReference>
<comment type="caution">
    <text evidence="1">The sequence shown here is derived from an EMBL/GenBank/DDBJ whole genome shotgun (WGS) entry which is preliminary data.</text>
</comment>
<accession>A0ABQ5G1S4</accession>
<evidence type="ECO:0000313" key="2">
    <source>
        <dbReference type="Proteomes" id="UP001151760"/>
    </source>
</evidence>
<organism evidence="1 2">
    <name type="scientific">Tanacetum coccineum</name>
    <dbReference type="NCBI Taxonomy" id="301880"/>
    <lineage>
        <taxon>Eukaryota</taxon>
        <taxon>Viridiplantae</taxon>
        <taxon>Streptophyta</taxon>
        <taxon>Embryophyta</taxon>
        <taxon>Tracheophyta</taxon>
        <taxon>Spermatophyta</taxon>
        <taxon>Magnoliopsida</taxon>
        <taxon>eudicotyledons</taxon>
        <taxon>Gunneridae</taxon>
        <taxon>Pentapetalae</taxon>
        <taxon>asterids</taxon>
        <taxon>campanulids</taxon>
        <taxon>Asterales</taxon>
        <taxon>Asteraceae</taxon>
        <taxon>Asteroideae</taxon>
        <taxon>Anthemideae</taxon>
        <taxon>Anthemidinae</taxon>
        <taxon>Tanacetum</taxon>
    </lineage>
</organism>
<reference evidence="1" key="1">
    <citation type="journal article" date="2022" name="Int. J. Mol. Sci.">
        <title>Draft Genome of Tanacetum Coccineum: Genomic Comparison of Closely Related Tanacetum-Family Plants.</title>
        <authorList>
            <person name="Yamashiro T."/>
            <person name="Shiraishi A."/>
            <person name="Nakayama K."/>
            <person name="Satake H."/>
        </authorList>
    </citation>
    <scope>NUCLEOTIDE SEQUENCE</scope>
</reference>
<evidence type="ECO:0000313" key="1">
    <source>
        <dbReference type="EMBL" id="GJT69557.1"/>
    </source>
</evidence>
<sequence>MMILLRLCIWEYAVITCCWNANVIVNSDVGGAAWHHACSLVVFVMALSIPVASWHSEIVFAAMAGFTISRVLAGHHLIVFAATPDLGGAAWHRACSQVVLDAALSIPVAAYLGVAARHRACSHAVLCEVDETGKTHRQ</sequence>
<protein>
    <submittedName>
        <fullName evidence="1">Uncharacterized protein</fullName>
    </submittedName>
</protein>
<proteinExistence type="predicted"/>
<keyword evidence="2" id="KW-1185">Reference proteome</keyword>
<dbReference type="Proteomes" id="UP001151760">
    <property type="component" value="Unassembled WGS sequence"/>
</dbReference>
<reference evidence="1" key="2">
    <citation type="submission" date="2022-01" db="EMBL/GenBank/DDBJ databases">
        <authorList>
            <person name="Yamashiro T."/>
            <person name="Shiraishi A."/>
            <person name="Satake H."/>
            <person name="Nakayama K."/>
        </authorList>
    </citation>
    <scope>NUCLEOTIDE SEQUENCE</scope>
</reference>